<dbReference type="Gene3D" id="3.40.50.1820">
    <property type="entry name" value="alpha/beta hydrolase"/>
    <property type="match status" value="1"/>
</dbReference>
<dbReference type="PROSITE" id="PS51318">
    <property type="entry name" value="TAT"/>
    <property type="match status" value="1"/>
</dbReference>
<reference evidence="2 3" key="1">
    <citation type="submission" date="2016-11" db="EMBL/GenBank/DDBJ databases">
        <authorList>
            <person name="Jaros S."/>
            <person name="Januszkiewicz K."/>
            <person name="Wedrychowicz H."/>
        </authorList>
    </citation>
    <scope>NUCLEOTIDE SEQUENCE [LARGE SCALE GENOMIC DNA]</scope>
    <source>
        <strain evidence="2 3">DSM 12906</strain>
    </source>
</reference>
<dbReference type="PANTHER" id="PTHR43194">
    <property type="entry name" value="HYDROLASE ALPHA/BETA FOLD FAMILY"/>
    <property type="match status" value="1"/>
</dbReference>
<accession>A0A1M6C8W8</accession>
<organism evidence="2 3">
    <name type="scientific">Tessaracoccus bendigoensis DSM 12906</name>
    <dbReference type="NCBI Taxonomy" id="1123357"/>
    <lineage>
        <taxon>Bacteria</taxon>
        <taxon>Bacillati</taxon>
        <taxon>Actinomycetota</taxon>
        <taxon>Actinomycetes</taxon>
        <taxon>Propionibacteriales</taxon>
        <taxon>Propionibacteriaceae</taxon>
        <taxon>Tessaracoccus</taxon>
    </lineage>
</organism>
<name>A0A1M6C8W8_9ACTN</name>
<evidence type="ECO:0000259" key="1">
    <source>
        <dbReference type="Pfam" id="PF12697"/>
    </source>
</evidence>
<dbReference type="InterPro" id="IPR029058">
    <property type="entry name" value="AB_hydrolase_fold"/>
</dbReference>
<dbReference type="STRING" id="1123357.SAMN02745244_00623"/>
<feature type="domain" description="AB hydrolase-1" evidence="1">
    <location>
        <begin position="115"/>
        <end position="380"/>
    </location>
</feature>
<dbReference type="InterPro" id="IPR006311">
    <property type="entry name" value="TAT_signal"/>
</dbReference>
<protein>
    <submittedName>
        <fullName evidence="2">Alpha/beta hydrolase family protein</fullName>
    </submittedName>
</protein>
<sequence length="385" mass="41718">MEPNLDKAVDPMPTPRRRTVLAGAAALAAPLLVGGIGATPAQATPKGRRRRHGKRSVLQIAEQGVFAAGGTVQQTPGTFDPINGQMAPAGQTRHSDHASVFYQVPIRDNGHAMQFLHGYGQSRNGWMTTPDGRPGFSDLFLAKGYSVYLADQPRRGQAGQTSVAATIDVTPDDQTWFTQFRMGLWPNFAAGLKFPTDADSLDQFFRQMTPNTGPFDVDVITDAMVASLEESGPATLVTHSQGGIPGWFIAMASKNVEGVIAIEPGSFVFPEGQVPPAIETGYAPVQGSAVSAKEFRRLTRMPIAVYFGDFIPAKPSEVPAWDFWRGVLELAYRFADVVNAHGGDATVVHLPKVGITGNEHFMFQDTNNAQVANHMARWMRRKKLS</sequence>
<dbReference type="InterPro" id="IPR050228">
    <property type="entry name" value="Carboxylesterase_BioH"/>
</dbReference>
<dbReference type="EMBL" id="FQZG01000009">
    <property type="protein sequence ID" value="SHI57449.1"/>
    <property type="molecule type" value="Genomic_DNA"/>
</dbReference>
<evidence type="ECO:0000313" key="2">
    <source>
        <dbReference type="EMBL" id="SHI57449.1"/>
    </source>
</evidence>
<dbReference type="Pfam" id="PF12697">
    <property type="entry name" value="Abhydrolase_6"/>
    <property type="match status" value="1"/>
</dbReference>
<keyword evidence="3" id="KW-1185">Reference proteome</keyword>
<evidence type="ECO:0000313" key="3">
    <source>
        <dbReference type="Proteomes" id="UP000184512"/>
    </source>
</evidence>
<dbReference type="PANTHER" id="PTHR43194:SF2">
    <property type="entry name" value="PEROXISOMAL MEMBRANE PROTEIN LPX1"/>
    <property type="match status" value="1"/>
</dbReference>
<keyword evidence="2" id="KW-0378">Hydrolase</keyword>
<proteinExistence type="predicted"/>
<dbReference type="SUPFAM" id="SSF53474">
    <property type="entry name" value="alpha/beta-Hydrolases"/>
    <property type="match status" value="1"/>
</dbReference>
<gene>
    <name evidence="2" type="ORF">SAMN02745244_00623</name>
</gene>
<dbReference type="GO" id="GO:0016787">
    <property type="term" value="F:hydrolase activity"/>
    <property type="evidence" value="ECO:0007669"/>
    <property type="project" value="UniProtKB-KW"/>
</dbReference>
<dbReference type="CDD" id="cd12810">
    <property type="entry name" value="Esterase_713_like-3"/>
    <property type="match status" value="1"/>
</dbReference>
<dbReference type="AlphaFoldDB" id="A0A1M6C8W8"/>
<dbReference type="RefSeq" id="WP_217652094.1">
    <property type="nucleotide sequence ID" value="NZ_FQZG01000009.1"/>
</dbReference>
<dbReference type="InterPro" id="IPR000073">
    <property type="entry name" value="AB_hydrolase_1"/>
</dbReference>
<dbReference type="Proteomes" id="UP000184512">
    <property type="component" value="Unassembled WGS sequence"/>
</dbReference>